<dbReference type="GO" id="GO:0005524">
    <property type="term" value="F:ATP binding"/>
    <property type="evidence" value="ECO:0007669"/>
    <property type="project" value="UniProtKB-KW"/>
</dbReference>
<proteinExistence type="predicted"/>
<dbReference type="Proteomes" id="UP000198703">
    <property type="component" value="Unassembled WGS sequence"/>
</dbReference>
<keyword evidence="1" id="KW-0547">Nucleotide-binding</keyword>
<dbReference type="InterPro" id="IPR027417">
    <property type="entry name" value="P-loop_NTPase"/>
</dbReference>
<accession>A0A1H4GIC0</accession>
<sequence>MDAALTVRGVSHAFGRTRALDDVSFSAPRGAFTALLGVNGAG</sequence>
<gene>
    <name evidence="1" type="ORF">SAMN05444370_1704</name>
</gene>
<keyword evidence="2" id="KW-1185">Reference proteome</keyword>
<evidence type="ECO:0000313" key="1">
    <source>
        <dbReference type="EMBL" id="SEB08760.1"/>
    </source>
</evidence>
<keyword evidence="1" id="KW-0067">ATP-binding</keyword>
<protein>
    <submittedName>
        <fullName evidence="1">ABC-2 type transport system ATP-binding protein</fullName>
    </submittedName>
</protein>
<dbReference type="EMBL" id="FNQM01000070">
    <property type="protein sequence ID" value="SEB08760.1"/>
    <property type="molecule type" value="Genomic_DNA"/>
</dbReference>
<dbReference type="Gene3D" id="3.40.50.300">
    <property type="entry name" value="P-loop containing nucleotide triphosphate hydrolases"/>
    <property type="match status" value="1"/>
</dbReference>
<dbReference type="AlphaFoldDB" id="A0A1H4GIC0"/>
<dbReference type="STRING" id="89524.SAMN05444370_1704"/>
<dbReference type="SUPFAM" id="SSF52540">
    <property type="entry name" value="P-loop containing nucleoside triphosphate hydrolases"/>
    <property type="match status" value="1"/>
</dbReference>
<reference evidence="1 2" key="1">
    <citation type="submission" date="2016-10" db="EMBL/GenBank/DDBJ databases">
        <authorList>
            <person name="de Groot N.N."/>
        </authorList>
    </citation>
    <scope>NUCLEOTIDE SEQUENCE [LARGE SCALE GENOMIC DNA]</scope>
    <source>
        <strain evidence="1 2">DSM 15345</strain>
    </source>
</reference>
<name>A0A1H4GIC0_9RHOB</name>
<feature type="non-terminal residue" evidence="1">
    <location>
        <position position="42"/>
    </location>
</feature>
<organism evidence="1 2">
    <name type="scientific">Rubrimonas cliftonensis</name>
    <dbReference type="NCBI Taxonomy" id="89524"/>
    <lineage>
        <taxon>Bacteria</taxon>
        <taxon>Pseudomonadati</taxon>
        <taxon>Pseudomonadota</taxon>
        <taxon>Alphaproteobacteria</taxon>
        <taxon>Rhodobacterales</taxon>
        <taxon>Paracoccaceae</taxon>
        <taxon>Rubrimonas</taxon>
    </lineage>
</organism>
<evidence type="ECO:0000313" key="2">
    <source>
        <dbReference type="Proteomes" id="UP000198703"/>
    </source>
</evidence>